<comment type="caution">
    <text evidence="1">The sequence shown here is derived from an EMBL/GenBank/DDBJ whole genome shotgun (WGS) entry which is preliminary data.</text>
</comment>
<organism evidence="1 2">
    <name type="scientific">Araneus ventricosus</name>
    <name type="common">Orbweaver spider</name>
    <name type="synonym">Epeira ventricosa</name>
    <dbReference type="NCBI Taxonomy" id="182803"/>
    <lineage>
        <taxon>Eukaryota</taxon>
        <taxon>Metazoa</taxon>
        <taxon>Ecdysozoa</taxon>
        <taxon>Arthropoda</taxon>
        <taxon>Chelicerata</taxon>
        <taxon>Arachnida</taxon>
        <taxon>Araneae</taxon>
        <taxon>Araneomorphae</taxon>
        <taxon>Entelegynae</taxon>
        <taxon>Araneoidea</taxon>
        <taxon>Araneidae</taxon>
        <taxon>Araneus</taxon>
    </lineage>
</organism>
<dbReference type="EMBL" id="BGPR01030785">
    <property type="protein sequence ID" value="GBO03525.1"/>
    <property type="molecule type" value="Genomic_DNA"/>
</dbReference>
<evidence type="ECO:0000313" key="1">
    <source>
        <dbReference type="EMBL" id="GBO03525.1"/>
    </source>
</evidence>
<proteinExistence type="predicted"/>
<dbReference type="AlphaFoldDB" id="A0A4Y2TSA2"/>
<protein>
    <submittedName>
        <fullName evidence="1">Uncharacterized protein</fullName>
    </submittedName>
</protein>
<accession>A0A4Y2TSA2</accession>
<reference evidence="1 2" key="1">
    <citation type="journal article" date="2019" name="Sci. Rep.">
        <title>Orb-weaving spider Araneus ventricosus genome elucidates the spidroin gene catalogue.</title>
        <authorList>
            <person name="Kono N."/>
            <person name="Nakamura H."/>
            <person name="Ohtoshi R."/>
            <person name="Moran D.A.P."/>
            <person name="Shinohara A."/>
            <person name="Yoshida Y."/>
            <person name="Fujiwara M."/>
            <person name="Mori M."/>
            <person name="Tomita M."/>
            <person name="Arakawa K."/>
        </authorList>
    </citation>
    <scope>NUCLEOTIDE SEQUENCE [LARGE SCALE GENOMIC DNA]</scope>
</reference>
<gene>
    <name evidence="1" type="ORF">AVEN_238830-2_1</name>
</gene>
<sequence>TAVYLLQKGAILFRLRGFQKPANNILVSLRLNFLQKECPVSMPERFAGGYVMIGSSKSGRTPFLPEALVPTGGYSTTRCLTGQYDGSKSKAGVKTWTSRGKG</sequence>
<dbReference type="Proteomes" id="UP000499080">
    <property type="component" value="Unassembled WGS sequence"/>
</dbReference>
<name>A0A4Y2TSA2_ARAVE</name>
<keyword evidence="2" id="KW-1185">Reference proteome</keyword>
<feature type="non-terminal residue" evidence="1">
    <location>
        <position position="1"/>
    </location>
</feature>
<evidence type="ECO:0000313" key="2">
    <source>
        <dbReference type="Proteomes" id="UP000499080"/>
    </source>
</evidence>